<gene>
    <name evidence="1" type="ordered locus">MCE_01965</name>
</gene>
<proteinExistence type="predicted"/>
<reference evidence="1 2" key="2">
    <citation type="journal article" date="2016" name="Int. J. Syst. Evol. Microbiol.">
        <title>Rickettsia amblyommatis sp. nov., a spotted fever group Rickettsia associated with multiple species of Amblyomma ticks in North, Central and South America.</title>
        <authorList>
            <person name="Karpathy S.E."/>
            <person name="Slater K.S."/>
            <person name="Goldsmith C.S."/>
            <person name="Nicholson W.L."/>
            <person name="Paddock C.D."/>
        </authorList>
    </citation>
    <scope>NUCLEOTIDE SEQUENCE [LARGE SCALE GENOMIC DNA]</scope>
    <source>
        <strain evidence="1 2">GAT-30V</strain>
    </source>
</reference>
<dbReference type="EMBL" id="CP003334">
    <property type="protein sequence ID" value="AFC69383.1"/>
    <property type="molecule type" value="Genomic_DNA"/>
</dbReference>
<evidence type="ECO:0000313" key="2">
    <source>
        <dbReference type="Proteomes" id="UP000008005"/>
    </source>
</evidence>
<protein>
    <submittedName>
        <fullName evidence="1">Uncharacterized protein</fullName>
    </submittedName>
</protein>
<dbReference type="HOGENOM" id="CLU_221509_0_0_5"/>
<sequence length="29" mass="2976">MVLEALDKPAALSAKTFLSNLALISTAVS</sequence>
<reference evidence="2" key="1">
    <citation type="submission" date="2012-02" db="EMBL/GenBank/DDBJ databases">
        <title>Complete genome sequence of Candidatus Rickettsia amblyommii strain GAT-30V.</title>
        <authorList>
            <person name="Johnson S.L."/>
            <person name="Munk A.C."/>
            <person name="Han S."/>
            <person name="Bruce D.C."/>
            <person name="Dasch G.A."/>
        </authorList>
    </citation>
    <scope>NUCLEOTIDE SEQUENCE [LARGE SCALE GENOMIC DNA]</scope>
    <source>
        <strain evidence="2">GAT-30V</strain>
    </source>
</reference>
<dbReference type="AlphaFoldDB" id="H8K4D9"/>
<name>H8K4D9_RICAG</name>
<evidence type="ECO:0000313" key="1">
    <source>
        <dbReference type="EMBL" id="AFC69383.1"/>
    </source>
</evidence>
<accession>H8K4D9</accession>
<dbReference type="Proteomes" id="UP000008005">
    <property type="component" value="Chromosome"/>
</dbReference>
<organism evidence="1 2">
    <name type="scientific">Rickettsia amblyommatis (strain GAT-30V)</name>
    <name type="common">Rickettsia amblyommii</name>
    <dbReference type="NCBI Taxonomy" id="1105111"/>
    <lineage>
        <taxon>Bacteria</taxon>
        <taxon>Pseudomonadati</taxon>
        <taxon>Pseudomonadota</taxon>
        <taxon>Alphaproteobacteria</taxon>
        <taxon>Rickettsiales</taxon>
        <taxon>Rickettsiaceae</taxon>
        <taxon>Rickettsieae</taxon>
        <taxon>Rickettsia</taxon>
        <taxon>spotted fever group</taxon>
    </lineage>
</organism>
<dbReference type="KEGG" id="ram:MCE_01965"/>